<dbReference type="PATRIC" id="fig|28038.10.peg.989"/>
<organism evidence="2">
    <name type="scientific">Latilactobacillus curvatus</name>
    <name type="common">Lactobacillus curvatus</name>
    <dbReference type="NCBI Taxonomy" id="28038"/>
    <lineage>
        <taxon>Bacteria</taxon>
        <taxon>Bacillati</taxon>
        <taxon>Bacillota</taxon>
        <taxon>Bacilli</taxon>
        <taxon>Lactobacillales</taxon>
        <taxon>Lactobacillaceae</taxon>
        <taxon>Latilactobacillus</taxon>
    </lineage>
</organism>
<dbReference type="InterPro" id="IPR025668">
    <property type="entry name" value="Tnp_DDE_dom"/>
</dbReference>
<evidence type="ECO:0000259" key="1">
    <source>
        <dbReference type="Pfam" id="PF13701"/>
    </source>
</evidence>
<feature type="domain" description="Transposase DDE" evidence="1">
    <location>
        <begin position="9"/>
        <end position="431"/>
    </location>
</feature>
<proteinExistence type="predicted"/>
<gene>
    <name evidence="2" type="primary">tn1</name>
</gene>
<dbReference type="SUPFAM" id="SSF53098">
    <property type="entry name" value="Ribonuclease H-like"/>
    <property type="match status" value="1"/>
</dbReference>
<reference evidence="2" key="1">
    <citation type="journal article" date="2014" name="Appl. Environ. Microbiol.">
        <title>Detection and genomic characterization of motility in Lactobacillus curvatus: confirmation of motility in a species outside the Lactobacillus salivarius clade.</title>
        <authorList>
            <person name="Cousin F.J."/>
            <person name="Lynch S.M."/>
            <person name="Harris H.M."/>
            <person name="McCann A."/>
            <person name="Lynch D.B."/>
            <person name="Neville B.A."/>
            <person name="Irisawa T."/>
            <person name="Okada S."/>
            <person name="Endo A."/>
            <person name="O'Toole P.W."/>
        </authorList>
    </citation>
    <scope>NUCLEOTIDE SEQUENCE</scope>
    <source>
        <strain evidence="2">NRIC 0822</strain>
    </source>
</reference>
<protein>
    <submittedName>
        <fullName evidence="2">Transposase</fullName>
    </submittedName>
</protein>
<dbReference type="NCBIfam" id="NF033539">
    <property type="entry name" value="transpos_IS1380"/>
    <property type="match status" value="1"/>
</dbReference>
<name>A0A0B2XLQ9_LATCU</name>
<dbReference type="InterPro" id="IPR047960">
    <property type="entry name" value="Transpos_IS1380"/>
</dbReference>
<dbReference type="EMBL" id="KM886863">
    <property type="protein sequence ID" value="AJA33912.1"/>
    <property type="molecule type" value="Genomic_DNA"/>
</dbReference>
<evidence type="ECO:0000313" key="2">
    <source>
        <dbReference type="EMBL" id="AJA33912.1"/>
    </source>
</evidence>
<dbReference type="Pfam" id="PF13701">
    <property type="entry name" value="DDE_Tnp_1_4"/>
    <property type="match status" value="1"/>
</dbReference>
<dbReference type="AlphaFoldDB" id="A0A0B2XLQ9"/>
<sequence length="436" mass="49505">MSTLQQQTVNFNKNLVLSNNGGHLSNDAGLILVAEFMHQIHFKRLLKETLHFKENRKFYRYHKNQLFKQLLIQLIAGYFDDTAANKLTADMSFELVLDNLVASQPTLSRYINQISADDLAGITKLVAKLAQLVITQKKQRQLIIDLDSTHSDTFGYQKGSAFNTHYQTNGYHPLLAFDGFSGCLLGAKLRPGNEYTSKNAEAFLKPLLKQYAALDVLIRADSGFAKPEIYAACEEAGAKFTIRLKANPKLQRIAEHLIHVGQPGEDFAEKDVQWHRLTDYQPDTWGRAYPVIIKSTRPAGELLFKHEFIVTNLELAFASDVFELYHQRGAMEDLIKEVKSGFAFDKTDSSSFTANQFRMLLAGVAYNLVQAMKKLVFPAELGNATSATLRFKLFHLAGRVTQHARKLWLHLSSTNVFDDLYWQTLFRIQEFQLTSN</sequence>
<dbReference type="InterPro" id="IPR012337">
    <property type="entry name" value="RNaseH-like_sf"/>
</dbReference>
<dbReference type="RefSeq" id="WP_039098839.1">
    <property type="nucleotide sequence ID" value="NZ_JTJV01000032.1"/>
</dbReference>
<accession>A0A0B2XLQ9</accession>